<evidence type="ECO:0000313" key="2">
    <source>
        <dbReference type="Proteomes" id="UP000019140"/>
    </source>
</evidence>
<accession>W4LA27</accession>
<comment type="caution">
    <text evidence="1">The sequence shown here is derived from an EMBL/GenBank/DDBJ whole genome shotgun (WGS) entry which is preliminary data.</text>
</comment>
<dbReference type="HOGENOM" id="CLU_3133540_0_0_7"/>
<dbReference type="Proteomes" id="UP000019140">
    <property type="component" value="Unassembled WGS sequence"/>
</dbReference>
<reference evidence="1 2" key="1">
    <citation type="journal article" date="2014" name="Nature">
        <title>An environmental bacterial taxon with a large and distinct metabolic repertoire.</title>
        <authorList>
            <person name="Wilson M.C."/>
            <person name="Mori T."/>
            <person name="Ruckert C."/>
            <person name="Uria A.R."/>
            <person name="Helf M.J."/>
            <person name="Takada K."/>
            <person name="Gernert C."/>
            <person name="Steffens U.A."/>
            <person name="Heycke N."/>
            <person name="Schmitt S."/>
            <person name="Rinke C."/>
            <person name="Helfrich E.J."/>
            <person name="Brachmann A.O."/>
            <person name="Gurgui C."/>
            <person name="Wakimoto T."/>
            <person name="Kracht M."/>
            <person name="Crusemann M."/>
            <person name="Hentschel U."/>
            <person name="Abe I."/>
            <person name="Matsunaga S."/>
            <person name="Kalinowski J."/>
            <person name="Takeyama H."/>
            <person name="Piel J."/>
        </authorList>
    </citation>
    <scope>NUCLEOTIDE SEQUENCE [LARGE SCALE GENOMIC DNA]</scope>
    <source>
        <strain evidence="2">TSY2</strain>
    </source>
</reference>
<evidence type="ECO:0000313" key="1">
    <source>
        <dbReference type="EMBL" id="ETW94948.1"/>
    </source>
</evidence>
<sequence length="49" mass="5587">MPLITAHLEKVDIRYLISENRDFLKELPACPFTVLSSEEAVQLLRENGS</sequence>
<keyword evidence="2" id="KW-1185">Reference proteome</keyword>
<dbReference type="AlphaFoldDB" id="W4LA27"/>
<evidence type="ECO:0008006" key="3">
    <source>
        <dbReference type="Google" id="ProtNLM"/>
    </source>
</evidence>
<name>W4LA27_9BACT</name>
<dbReference type="EMBL" id="AZHX01002381">
    <property type="protein sequence ID" value="ETW94948.1"/>
    <property type="molecule type" value="Genomic_DNA"/>
</dbReference>
<organism evidence="1 2">
    <name type="scientific">Candidatus Entotheonella gemina</name>
    <dbReference type="NCBI Taxonomy" id="1429439"/>
    <lineage>
        <taxon>Bacteria</taxon>
        <taxon>Pseudomonadati</taxon>
        <taxon>Nitrospinota/Tectimicrobiota group</taxon>
        <taxon>Candidatus Tectimicrobiota</taxon>
        <taxon>Candidatus Entotheonellia</taxon>
        <taxon>Candidatus Entotheonellales</taxon>
        <taxon>Candidatus Entotheonellaceae</taxon>
        <taxon>Candidatus Entotheonella</taxon>
    </lineage>
</organism>
<protein>
    <recommendedName>
        <fullName evidence="3">PIN domain-containing protein</fullName>
    </recommendedName>
</protein>
<proteinExistence type="predicted"/>
<gene>
    <name evidence="1" type="ORF">ETSY2_48890</name>
</gene>